<comment type="subcellular location">
    <subcellularLocation>
        <location evidence="2">Endomembrane system</location>
    </subcellularLocation>
    <subcellularLocation>
        <location evidence="1">Membrane</location>
        <topology evidence="1">Single-pass membrane protein</topology>
    </subcellularLocation>
</comment>
<comment type="similarity">
    <text evidence="3 13">Belongs to the ATPase B chain family.</text>
</comment>
<keyword evidence="14" id="KW-0175">Coiled coil</keyword>
<evidence type="ECO:0000313" key="16">
    <source>
        <dbReference type="Proteomes" id="UP001445335"/>
    </source>
</evidence>
<keyword evidence="10" id="KW-0472">Membrane</keyword>
<accession>A0AAW1QJ40</accession>
<evidence type="ECO:0000256" key="9">
    <source>
        <dbReference type="ARBA" id="ARBA00023065"/>
    </source>
</evidence>
<keyword evidence="7 13" id="KW-0375">Hydrogen ion transport</keyword>
<evidence type="ECO:0000256" key="12">
    <source>
        <dbReference type="ARBA" id="ARBA00025198"/>
    </source>
</evidence>
<dbReference type="PANTHER" id="PTHR33445">
    <property type="entry name" value="ATP SYNTHASE SUBUNIT B', CHLOROPLASTIC"/>
    <property type="match status" value="1"/>
</dbReference>
<dbReference type="InterPro" id="IPR005864">
    <property type="entry name" value="ATP_synth_F0_bsu_bac"/>
</dbReference>
<sequence>MAQIMAQPLCQRSCTARAAAPTGRCIRLVVRAQSDPVRAAVRAVWNVQLPVPLQTAAAAAVANVLLALPAHAEAGKIFDFNLTLPVMVGQFLLLMVFLDKFWFGPVGKVLDERDQKIRSLLGDSKDNTNELEELQAAAEKALADARAEAQKVISEAKAAAQAEQDKKLGAAKEKIDKEVEEAIAALEKEKDAALASLDTQVDQLAGEILKRVLPEGVKI</sequence>
<evidence type="ECO:0000256" key="7">
    <source>
        <dbReference type="ARBA" id="ARBA00022781"/>
    </source>
</evidence>
<dbReference type="InterPro" id="IPR002146">
    <property type="entry name" value="ATP_synth_b/b'su_bac/chlpt"/>
</dbReference>
<name>A0AAW1QJ40_9CHLO</name>
<comment type="caution">
    <text evidence="15">The sequence shown here is derived from an EMBL/GenBank/DDBJ whole genome shotgun (WGS) entry which is preliminary data.</text>
</comment>
<dbReference type="InterPro" id="IPR034679">
    <property type="entry name" value="ATP_synth_b"/>
</dbReference>
<dbReference type="Pfam" id="PF00430">
    <property type="entry name" value="ATP-synt_B"/>
    <property type="match status" value="1"/>
</dbReference>
<dbReference type="HAMAP" id="MF_01398">
    <property type="entry name" value="ATP_synth_b_bprime"/>
    <property type="match status" value="1"/>
</dbReference>
<keyword evidence="4 13" id="KW-0813">Transport</keyword>
<evidence type="ECO:0000256" key="10">
    <source>
        <dbReference type="ARBA" id="ARBA00023136"/>
    </source>
</evidence>
<dbReference type="GO" id="GO:0046961">
    <property type="term" value="F:proton-transporting ATPase activity, rotational mechanism"/>
    <property type="evidence" value="ECO:0007669"/>
    <property type="project" value="TreeGrafter"/>
</dbReference>
<feature type="coiled-coil region" evidence="14">
    <location>
        <begin position="124"/>
        <end position="203"/>
    </location>
</feature>
<dbReference type="AlphaFoldDB" id="A0AAW1QJ40"/>
<gene>
    <name evidence="15" type="ORF">WJX81_005546</name>
</gene>
<evidence type="ECO:0000256" key="3">
    <source>
        <dbReference type="ARBA" id="ARBA00005513"/>
    </source>
</evidence>
<dbReference type="GO" id="GO:0045259">
    <property type="term" value="C:proton-transporting ATP synthase complex"/>
    <property type="evidence" value="ECO:0007669"/>
    <property type="project" value="UniProtKB-KW"/>
</dbReference>
<dbReference type="HAMAP" id="MF_01399">
    <property type="entry name" value="ATP_synth_bprime"/>
    <property type="match status" value="1"/>
</dbReference>
<organism evidence="15 16">
    <name type="scientific">Elliptochloris bilobata</name>
    <dbReference type="NCBI Taxonomy" id="381761"/>
    <lineage>
        <taxon>Eukaryota</taxon>
        <taxon>Viridiplantae</taxon>
        <taxon>Chlorophyta</taxon>
        <taxon>core chlorophytes</taxon>
        <taxon>Trebouxiophyceae</taxon>
        <taxon>Trebouxiophyceae incertae sedis</taxon>
        <taxon>Elliptochloris clade</taxon>
        <taxon>Elliptochloris</taxon>
    </lineage>
</organism>
<evidence type="ECO:0000256" key="8">
    <source>
        <dbReference type="ARBA" id="ARBA00022989"/>
    </source>
</evidence>
<evidence type="ECO:0000256" key="11">
    <source>
        <dbReference type="ARBA" id="ARBA00023310"/>
    </source>
</evidence>
<evidence type="ECO:0000313" key="15">
    <source>
        <dbReference type="EMBL" id="KAK9821106.1"/>
    </source>
</evidence>
<dbReference type="PANTHER" id="PTHR33445:SF2">
    <property type="entry name" value="ATP SYNTHASE SUBUNIT B', CHLOROPLASTIC"/>
    <property type="match status" value="1"/>
</dbReference>
<keyword evidence="5 13" id="KW-0138">CF(0)</keyword>
<evidence type="ECO:0000256" key="5">
    <source>
        <dbReference type="ARBA" id="ARBA00022547"/>
    </source>
</evidence>
<dbReference type="EMBL" id="JALJOU010000108">
    <property type="protein sequence ID" value="KAK9821106.1"/>
    <property type="molecule type" value="Genomic_DNA"/>
</dbReference>
<dbReference type="GO" id="GO:0015986">
    <property type="term" value="P:proton motive force-driven ATP synthesis"/>
    <property type="evidence" value="ECO:0007669"/>
    <property type="project" value="InterPro"/>
</dbReference>
<keyword evidence="9 13" id="KW-0406">Ion transport</keyword>
<dbReference type="GO" id="GO:0012505">
    <property type="term" value="C:endomembrane system"/>
    <property type="evidence" value="ECO:0007669"/>
    <property type="project" value="UniProtKB-SubCell"/>
</dbReference>
<evidence type="ECO:0000256" key="6">
    <source>
        <dbReference type="ARBA" id="ARBA00022692"/>
    </source>
</evidence>
<protein>
    <recommendedName>
        <fullName evidence="17">ATP synthase subunit b', chloroplastic</fullName>
    </recommendedName>
</protein>
<keyword evidence="16" id="KW-1185">Reference proteome</keyword>
<keyword evidence="11" id="KW-0066">ATP synthesis</keyword>
<keyword evidence="6 13" id="KW-0812">Transmembrane</keyword>
<evidence type="ECO:0000256" key="13">
    <source>
        <dbReference type="RuleBase" id="RU003848"/>
    </source>
</evidence>
<dbReference type="Proteomes" id="UP001445335">
    <property type="component" value="Unassembled WGS sequence"/>
</dbReference>
<reference evidence="15 16" key="1">
    <citation type="journal article" date="2024" name="Nat. Commun.">
        <title>Phylogenomics reveals the evolutionary origins of lichenization in chlorophyte algae.</title>
        <authorList>
            <person name="Puginier C."/>
            <person name="Libourel C."/>
            <person name="Otte J."/>
            <person name="Skaloud P."/>
            <person name="Haon M."/>
            <person name="Grisel S."/>
            <person name="Petersen M."/>
            <person name="Berrin J.G."/>
            <person name="Delaux P.M."/>
            <person name="Dal Grande F."/>
            <person name="Keller J."/>
        </authorList>
    </citation>
    <scope>NUCLEOTIDE SEQUENCE [LARGE SCALE GENOMIC DNA]</scope>
    <source>
        <strain evidence="15 16">SAG 245.80</strain>
    </source>
</reference>
<dbReference type="InterPro" id="IPR050059">
    <property type="entry name" value="ATP_synthase_B_chain"/>
</dbReference>
<proteinExistence type="inferred from homology"/>
<comment type="function">
    <text evidence="12">F(1)F(0) ATP synthase produces ATP from ADP in the presence of a proton or sodium gradient. F-type ATPases consist of two structural domains, F(1) containing the extramembraneous catalytic core and F(0) containing the membrane proton channel, linked together by a central stalk and a peripheral stalk. During catalysis, ATP synthesis in the catalytic domain of F(1) is coupled via a rotary mechanism of the central stalk subunits to proton translocation.</text>
</comment>
<dbReference type="Gene3D" id="1.20.5.2950">
    <property type="match status" value="1"/>
</dbReference>
<dbReference type="NCBIfam" id="TIGR01144">
    <property type="entry name" value="ATP_synt_b"/>
    <property type="match status" value="1"/>
</dbReference>
<dbReference type="CDD" id="cd06503">
    <property type="entry name" value="ATP-synt_Fo_b"/>
    <property type="match status" value="1"/>
</dbReference>
<evidence type="ECO:0000256" key="14">
    <source>
        <dbReference type="SAM" id="Coils"/>
    </source>
</evidence>
<keyword evidence="8" id="KW-1133">Transmembrane helix</keyword>
<evidence type="ECO:0008006" key="17">
    <source>
        <dbReference type="Google" id="ProtNLM"/>
    </source>
</evidence>
<evidence type="ECO:0000256" key="1">
    <source>
        <dbReference type="ARBA" id="ARBA00004167"/>
    </source>
</evidence>
<evidence type="ECO:0000256" key="4">
    <source>
        <dbReference type="ARBA" id="ARBA00022448"/>
    </source>
</evidence>
<evidence type="ECO:0000256" key="2">
    <source>
        <dbReference type="ARBA" id="ARBA00004308"/>
    </source>
</evidence>